<dbReference type="HAMAP" id="MF_00016">
    <property type="entry name" value="DNA_HJ_migration_RuvB"/>
    <property type="match status" value="1"/>
</dbReference>
<dbReference type="InterPro" id="IPR008824">
    <property type="entry name" value="RuvB-like_N"/>
</dbReference>
<feature type="domain" description="AAA+ ATPase" evidence="10">
    <location>
        <begin position="57"/>
        <end position="191"/>
    </location>
</feature>
<evidence type="ECO:0000256" key="6">
    <source>
        <dbReference type="ARBA" id="ARBA00023125"/>
    </source>
</evidence>
<dbReference type="STRING" id="1798539.A2994_00325"/>
<comment type="caution">
    <text evidence="11">The sequence shown here is derived from an EMBL/GenBank/DDBJ whole genome shotgun (WGS) entry which is preliminary data.</text>
</comment>
<evidence type="ECO:0000259" key="10">
    <source>
        <dbReference type="SMART" id="SM00382"/>
    </source>
</evidence>
<keyword evidence="2 9" id="KW-0547">Nucleotide-binding</keyword>
<feature type="binding site" evidence="9">
    <location>
        <position position="177"/>
    </location>
    <ligand>
        <name>ATP</name>
        <dbReference type="ChEBI" id="CHEBI:30616"/>
    </ligand>
</feature>
<keyword evidence="5 9" id="KW-0067">ATP-binding</keyword>
<keyword evidence="7 9" id="KW-0233">DNA recombination</keyword>
<dbReference type="GO" id="GO:0005737">
    <property type="term" value="C:cytoplasm"/>
    <property type="evidence" value="ECO:0007669"/>
    <property type="project" value="UniProtKB-SubCell"/>
</dbReference>
<keyword evidence="3 9" id="KW-0227">DNA damage</keyword>
<dbReference type="Gene3D" id="3.40.50.300">
    <property type="entry name" value="P-loop containing nucleotide triphosphate hydrolases"/>
    <property type="match status" value="1"/>
</dbReference>
<dbReference type="AlphaFoldDB" id="A0A1F4PN33"/>
<dbReference type="Proteomes" id="UP000179010">
    <property type="component" value="Unassembled WGS sequence"/>
</dbReference>
<feature type="binding site" evidence="9">
    <location>
        <position position="27"/>
    </location>
    <ligand>
        <name>ATP</name>
        <dbReference type="ChEBI" id="CHEBI:30616"/>
    </ligand>
</feature>
<feature type="binding site" evidence="9">
    <location>
        <position position="26"/>
    </location>
    <ligand>
        <name>ATP</name>
        <dbReference type="ChEBI" id="CHEBI:30616"/>
    </ligand>
</feature>
<feature type="binding site" evidence="9">
    <location>
        <position position="316"/>
    </location>
    <ligand>
        <name>DNA</name>
        <dbReference type="ChEBI" id="CHEBI:16991"/>
    </ligand>
</feature>
<keyword evidence="11" id="KW-0347">Helicase</keyword>
<dbReference type="InterPro" id="IPR036388">
    <property type="entry name" value="WH-like_DNA-bd_sf"/>
</dbReference>
<feature type="binding site" evidence="9">
    <location>
        <position position="321"/>
    </location>
    <ligand>
        <name>DNA</name>
        <dbReference type="ChEBI" id="CHEBI:16991"/>
    </ligand>
</feature>
<dbReference type="GO" id="GO:0006281">
    <property type="term" value="P:DNA repair"/>
    <property type="evidence" value="ECO:0007669"/>
    <property type="project" value="UniProtKB-UniRule"/>
</dbReference>
<evidence type="ECO:0000313" key="11">
    <source>
        <dbReference type="EMBL" id="OGB85048.1"/>
    </source>
</evidence>
<comment type="catalytic activity">
    <reaction evidence="9">
        <text>ATP + H2O = ADP + phosphate + H(+)</text>
        <dbReference type="Rhea" id="RHEA:13065"/>
        <dbReference type="ChEBI" id="CHEBI:15377"/>
        <dbReference type="ChEBI" id="CHEBI:15378"/>
        <dbReference type="ChEBI" id="CHEBI:30616"/>
        <dbReference type="ChEBI" id="CHEBI:43474"/>
        <dbReference type="ChEBI" id="CHEBI:456216"/>
    </reaction>
</comment>
<dbReference type="SUPFAM" id="SSF46785">
    <property type="entry name" value="Winged helix' DNA-binding domain"/>
    <property type="match status" value="1"/>
</dbReference>
<dbReference type="GO" id="GO:0005524">
    <property type="term" value="F:ATP binding"/>
    <property type="evidence" value="ECO:0007669"/>
    <property type="project" value="UniProtKB-UniRule"/>
</dbReference>
<feature type="binding site" evidence="9">
    <location>
        <position position="68"/>
    </location>
    <ligand>
        <name>ATP</name>
        <dbReference type="ChEBI" id="CHEBI:30616"/>
    </ligand>
</feature>
<dbReference type="Gene3D" id="1.10.8.60">
    <property type="match status" value="1"/>
</dbReference>
<dbReference type="GO" id="GO:0016887">
    <property type="term" value="F:ATP hydrolysis activity"/>
    <property type="evidence" value="ECO:0007669"/>
    <property type="project" value="RHEA"/>
</dbReference>
<name>A0A1F4PN33_UNCK3</name>
<comment type="similarity">
    <text evidence="9">Belongs to the RuvB family.</text>
</comment>
<dbReference type="GO" id="GO:0000400">
    <property type="term" value="F:four-way junction DNA binding"/>
    <property type="evidence" value="ECO:0007669"/>
    <property type="project" value="UniProtKB-UniRule"/>
</dbReference>
<evidence type="ECO:0000256" key="4">
    <source>
        <dbReference type="ARBA" id="ARBA00022801"/>
    </source>
</evidence>
<comment type="domain">
    <text evidence="9">Has 3 domains, the large (RuvB-L) and small ATPase (RuvB-S) domains and the C-terminal head (RuvB-H) domain. The head domain binds DNA, while the ATPase domains jointly bind ATP, ADP or are empty depending on the state of the subunit in the translocation cycle. During a single DNA translocation step the structure of each domain remains the same, but their relative positions change.</text>
</comment>
<gene>
    <name evidence="9" type="primary">ruvB</name>
    <name evidence="11" type="ORF">A2994_00325</name>
</gene>
<evidence type="ECO:0000256" key="1">
    <source>
        <dbReference type="ARBA" id="ARBA00022490"/>
    </source>
</evidence>
<keyword evidence="8 9" id="KW-0234">DNA repair</keyword>
<evidence type="ECO:0000256" key="5">
    <source>
        <dbReference type="ARBA" id="ARBA00022840"/>
    </source>
</evidence>
<evidence type="ECO:0000256" key="3">
    <source>
        <dbReference type="ARBA" id="ARBA00022763"/>
    </source>
</evidence>
<dbReference type="NCBIfam" id="NF000868">
    <property type="entry name" value="PRK00080.1"/>
    <property type="match status" value="1"/>
</dbReference>
<dbReference type="EMBL" id="METE01000011">
    <property type="protein sequence ID" value="OGB85048.1"/>
    <property type="molecule type" value="Genomic_DNA"/>
</dbReference>
<dbReference type="PANTHER" id="PTHR42848:SF1">
    <property type="entry name" value="HOLLIDAY JUNCTION BRANCH MIGRATION COMPLEX SUBUNIT RUVB"/>
    <property type="match status" value="1"/>
</dbReference>
<dbReference type="Pfam" id="PF05496">
    <property type="entry name" value="RuvB_N"/>
    <property type="match status" value="1"/>
</dbReference>
<dbReference type="NCBIfam" id="TIGR00635">
    <property type="entry name" value="ruvB"/>
    <property type="match status" value="1"/>
</dbReference>
<dbReference type="SMART" id="SM00382">
    <property type="entry name" value="AAA"/>
    <property type="match status" value="1"/>
</dbReference>
<comment type="function">
    <text evidence="9">The RuvA-RuvB-RuvC complex processes Holliday junction (HJ) DNA during genetic recombination and DNA repair, while the RuvA-RuvB complex plays an important role in the rescue of blocked DNA replication forks via replication fork reversal (RFR). RuvA specifically binds to HJ cruciform DNA, conferring on it an open structure. The RuvB hexamer acts as an ATP-dependent pump, pulling dsDNA into and through the RuvAB complex. RuvB forms 2 homohexamers on either side of HJ DNA bound by 1 or 2 RuvA tetramers; 4 subunits per hexamer contact DNA at a time. Coordinated motions by a converter formed by DNA-disengaged RuvB subunits stimulates ATP hydrolysis and nucleotide exchange. Immobilization of the converter enables RuvB to convert the ATP-contained energy into a lever motion, pulling 2 nucleotides of DNA out of the RuvA tetramer per ATP hydrolyzed, thus driving DNA branch migration. The RuvB motors rotate together with the DNA substrate, which together with the progressing nucleotide cycle form the mechanistic basis for DNA recombination by continuous HJ branch migration. Branch migration allows RuvC to scan DNA until it finds its consensus sequence, where it cleaves and resolves cruciform DNA.</text>
</comment>
<sequence>MKEDAGGVRVVDAKLRQEEAELDTTLRPRSFTEYVGQEDIKTSLLIAIQAAQGRSEALDHILLFGPPGLGKTTLAHIIAYSMGGGLRVTSGSAIERPGDLAAILTNLNPGDILFIDEIHRLGRTVEEVLYSAMEDFALDIIIGKGPSARSIRLDLPKFTLIGATTRAGALSSPLRDRFGSTYRLDFYEPVDIQKIVERSARILKVDLSADQSMMIAAASRRTPRTANRLLKRVRDFAQVHNGGIISADIIQRALRLMNIDANGLDGVDKKILSCIVERFHGGPVGLSALAAAIAEEKQTIEEVYEPYLLQAGFINRTAQGRVATEAAYYQLNLVPPPVQAPAALFD</sequence>
<keyword evidence="1 9" id="KW-0963">Cytoplasm</keyword>
<feature type="binding site" evidence="9">
    <location>
        <position position="224"/>
    </location>
    <ligand>
        <name>ATP</name>
        <dbReference type="ChEBI" id="CHEBI:30616"/>
    </ligand>
</feature>
<reference evidence="11 12" key="1">
    <citation type="journal article" date="2016" name="Nat. Commun.">
        <title>Thousands of microbial genomes shed light on interconnected biogeochemical processes in an aquifer system.</title>
        <authorList>
            <person name="Anantharaman K."/>
            <person name="Brown C.T."/>
            <person name="Hug L.A."/>
            <person name="Sharon I."/>
            <person name="Castelle C.J."/>
            <person name="Probst A.J."/>
            <person name="Thomas B.C."/>
            <person name="Singh A."/>
            <person name="Wilkins M.J."/>
            <person name="Karaoz U."/>
            <person name="Brodie E.L."/>
            <person name="Williams K.H."/>
            <person name="Hubbard S.S."/>
            <person name="Banfield J.F."/>
        </authorList>
    </citation>
    <scope>NUCLEOTIDE SEQUENCE [LARGE SCALE GENOMIC DNA]</scope>
</reference>
<organism evidence="11 12">
    <name type="scientific">candidate division Kazan bacterium RIFCSPLOWO2_01_FULL_48_13</name>
    <dbReference type="NCBI Taxonomy" id="1798539"/>
    <lineage>
        <taxon>Bacteria</taxon>
        <taxon>Bacteria division Kazan-3B-28</taxon>
    </lineage>
</organism>
<dbReference type="InterPro" id="IPR036390">
    <property type="entry name" value="WH_DNA-bd_sf"/>
</dbReference>
<dbReference type="InterPro" id="IPR003593">
    <property type="entry name" value="AAA+_ATPase"/>
</dbReference>
<keyword evidence="6 9" id="KW-0238">DNA-binding</keyword>
<comment type="subcellular location">
    <subcellularLocation>
        <location evidence="9">Cytoplasm</location>
    </subcellularLocation>
</comment>
<feature type="binding site" evidence="9">
    <location>
        <position position="72"/>
    </location>
    <ligand>
        <name>Mg(2+)</name>
        <dbReference type="ChEBI" id="CHEBI:18420"/>
    </ligand>
</feature>
<evidence type="ECO:0000256" key="7">
    <source>
        <dbReference type="ARBA" id="ARBA00023172"/>
    </source>
</evidence>
<dbReference type="GO" id="GO:0006310">
    <property type="term" value="P:DNA recombination"/>
    <property type="evidence" value="ECO:0007669"/>
    <property type="project" value="UniProtKB-UniRule"/>
</dbReference>
<feature type="region of interest" description="Head domain (RuvB-H)" evidence="9">
    <location>
        <begin position="261"/>
        <end position="346"/>
    </location>
</feature>
<dbReference type="Pfam" id="PF05491">
    <property type="entry name" value="WHD_RuvB"/>
    <property type="match status" value="1"/>
</dbReference>
<feature type="region of interest" description="Small ATPAse domain (RuvB-S)" evidence="9">
    <location>
        <begin position="188"/>
        <end position="258"/>
    </location>
</feature>
<comment type="subunit">
    <text evidence="9">Homohexamer. Forms an RuvA(8)-RuvB(12)-Holliday junction (HJ) complex. HJ DNA is sandwiched between 2 RuvA tetramers; dsDNA enters through RuvA and exits via RuvB. An RuvB hexamer assembles on each DNA strand where it exits the tetramer. Each RuvB hexamer is contacted by two RuvA subunits (via domain III) on 2 adjacent RuvB subunits; this complex drives branch migration. In the full resolvosome a probable DNA-RuvA(4)-RuvB(12)-RuvC(2) complex forms which resolves the HJ.</text>
</comment>
<keyword evidence="4 9" id="KW-0378">Hydrolase</keyword>
<evidence type="ECO:0000256" key="8">
    <source>
        <dbReference type="ARBA" id="ARBA00023204"/>
    </source>
</evidence>
<evidence type="ECO:0000313" key="12">
    <source>
        <dbReference type="Proteomes" id="UP000179010"/>
    </source>
</evidence>
<dbReference type="Pfam" id="PF17864">
    <property type="entry name" value="AAA_lid_4"/>
    <property type="match status" value="1"/>
</dbReference>
<feature type="binding site" evidence="9">
    <location>
        <begin position="134"/>
        <end position="136"/>
    </location>
    <ligand>
        <name>ATP</name>
        <dbReference type="ChEBI" id="CHEBI:30616"/>
    </ligand>
</feature>
<evidence type="ECO:0000256" key="2">
    <source>
        <dbReference type="ARBA" id="ARBA00022741"/>
    </source>
</evidence>
<dbReference type="GO" id="GO:0048476">
    <property type="term" value="C:Holliday junction resolvase complex"/>
    <property type="evidence" value="ECO:0007669"/>
    <property type="project" value="UniProtKB-UniRule"/>
</dbReference>
<feature type="binding site" evidence="9">
    <location>
        <position position="187"/>
    </location>
    <ligand>
        <name>ATP</name>
        <dbReference type="ChEBI" id="CHEBI:30616"/>
    </ligand>
</feature>
<accession>A0A1F4PN33</accession>
<dbReference type="InterPro" id="IPR041445">
    <property type="entry name" value="AAA_lid_4"/>
</dbReference>
<dbReference type="InterPro" id="IPR027417">
    <property type="entry name" value="P-loop_NTPase"/>
</dbReference>
<dbReference type="InterPro" id="IPR008823">
    <property type="entry name" value="RuvB_wg_C"/>
</dbReference>
<feature type="binding site" evidence="9">
    <location>
        <position position="72"/>
    </location>
    <ligand>
        <name>ATP</name>
        <dbReference type="ChEBI" id="CHEBI:30616"/>
    </ligand>
</feature>
<protein>
    <recommendedName>
        <fullName evidence="9">Holliday junction branch migration complex subunit RuvB</fullName>
        <ecNumber evidence="9">3.6.4.-</ecNumber>
    </recommendedName>
</protein>
<comment type="caution">
    <text evidence="9">Lacks conserved residue(s) required for the propagation of feature annotation.</text>
</comment>
<proteinExistence type="inferred from homology"/>
<dbReference type="CDD" id="cd00009">
    <property type="entry name" value="AAA"/>
    <property type="match status" value="1"/>
</dbReference>
<dbReference type="EC" id="3.6.4.-" evidence="9"/>
<dbReference type="GO" id="GO:0009378">
    <property type="term" value="F:four-way junction helicase activity"/>
    <property type="evidence" value="ECO:0007669"/>
    <property type="project" value="InterPro"/>
</dbReference>
<feature type="binding site" evidence="9">
    <location>
        <position position="71"/>
    </location>
    <ligand>
        <name>ATP</name>
        <dbReference type="ChEBI" id="CHEBI:30616"/>
    </ligand>
</feature>
<feature type="binding site" evidence="9">
    <location>
        <position position="73"/>
    </location>
    <ligand>
        <name>ATP</name>
        <dbReference type="ChEBI" id="CHEBI:30616"/>
    </ligand>
</feature>
<dbReference type="Gene3D" id="1.10.10.10">
    <property type="entry name" value="Winged helix-like DNA-binding domain superfamily/Winged helix DNA-binding domain"/>
    <property type="match status" value="1"/>
</dbReference>
<evidence type="ECO:0000256" key="9">
    <source>
        <dbReference type="HAMAP-Rule" id="MF_00016"/>
    </source>
</evidence>
<dbReference type="SUPFAM" id="SSF52540">
    <property type="entry name" value="P-loop containing nucleoside triphosphate hydrolases"/>
    <property type="match status" value="1"/>
</dbReference>
<dbReference type="InterPro" id="IPR004605">
    <property type="entry name" value="DNA_helicase_Holl-junc_RuvB"/>
</dbReference>
<dbReference type="PANTHER" id="PTHR42848">
    <property type="match status" value="1"/>
</dbReference>